<keyword evidence="3" id="KW-0812">Transmembrane</keyword>
<name>A0A087U9T1_STEMI</name>
<dbReference type="OrthoDB" id="10376150at2759"/>
<evidence type="ECO:0000256" key="3">
    <source>
        <dbReference type="SAM" id="Phobius"/>
    </source>
</evidence>
<evidence type="ECO:0000313" key="5">
    <source>
        <dbReference type="Proteomes" id="UP000054359"/>
    </source>
</evidence>
<dbReference type="EMBL" id="KK118878">
    <property type="protein sequence ID" value="KFM74120.1"/>
    <property type="molecule type" value="Genomic_DNA"/>
</dbReference>
<proteinExistence type="predicted"/>
<protein>
    <submittedName>
        <fullName evidence="4">Putative sodium-coupled neutral amino acid transporter 10</fullName>
    </submittedName>
</protein>
<keyword evidence="5" id="KW-1185">Reference proteome</keyword>
<evidence type="ECO:0000256" key="2">
    <source>
        <dbReference type="SAM" id="MobiDB-lite"/>
    </source>
</evidence>
<feature type="coiled-coil region" evidence="1">
    <location>
        <begin position="141"/>
        <end position="182"/>
    </location>
</feature>
<feature type="non-terminal residue" evidence="4">
    <location>
        <position position="434"/>
    </location>
</feature>
<dbReference type="Proteomes" id="UP000054359">
    <property type="component" value="Unassembled WGS sequence"/>
</dbReference>
<evidence type="ECO:0000256" key="1">
    <source>
        <dbReference type="SAM" id="Coils"/>
    </source>
</evidence>
<reference evidence="4 5" key="1">
    <citation type="submission" date="2013-11" db="EMBL/GenBank/DDBJ databases">
        <title>Genome sequencing of Stegodyphus mimosarum.</title>
        <authorList>
            <person name="Bechsgaard J."/>
        </authorList>
    </citation>
    <scope>NUCLEOTIDE SEQUENCE [LARGE SCALE GENOMIC DNA]</scope>
</reference>
<organism evidence="4 5">
    <name type="scientific">Stegodyphus mimosarum</name>
    <name type="common">African social velvet spider</name>
    <dbReference type="NCBI Taxonomy" id="407821"/>
    <lineage>
        <taxon>Eukaryota</taxon>
        <taxon>Metazoa</taxon>
        <taxon>Ecdysozoa</taxon>
        <taxon>Arthropoda</taxon>
        <taxon>Chelicerata</taxon>
        <taxon>Arachnida</taxon>
        <taxon>Araneae</taxon>
        <taxon>Araneomorphae</taxon>
        <taxon>Entelegynae</taxon>
        <taxon>Eresoidea</taxon>
        <taxon>Eresidae</taxon>
        <taxon>Stegodyphus</taxon>
    </lineage>
</organism>
<keyword evidence="3" id="KW-0472">Membrane</keyword>
<dbReference type="STRING" id="407821.A0A087U9T1"/>
<feature type="compositionally biased region" description="Basic and acidic residues" evidence="2">
    <location>
        <begin position="247"/>
        <end position="271"/>
    </location>
</feature>
<sequence>MLPNIEFVLGIIGSTIGTLICLIFPAIMFIHDTSKNTTEKRMAQILMGIGVFILIACTYSTLHETNTQPEPVPEPVKNLLKVTPGPLLTISSIAPDMKEPQIISLKDDINVVNEEKKVKKDNTLSNDQKRLEPPIPQEPEVKKLEEQQKEQKIILEEQKKVLQELHKEIHEEQQKLEQNADLDPQALQKEDKEIQKNLNLPSSNIVDSVKKDKDLDKQEKLLQKLEEQHKEQKLILEEQKKVLQELKLHKESHEEQHRVDLADKPDVRPESKVPFPSGKPPDIPLKITSDIKVDKQNIESKNIESVPLELKKENILPERRKEKIKLQLPAKNSSVSVHKQQVIAEKVIGEVQKVKETKPLSQNVNVPLPKEVKKVTPIKDVEKVKQNLTVTSVQSRLHEINKNTSLLLQPNVSNLPLSPDKEAPKSVPDNLKSQ</sequence>
<evidence type="ECO:0000313" key="4">
    <source>
        <dbReference type="EMBL" id="KFM74120.1"/>
    </source>
</evidence>
<keyword evidence="3" id="KW-1133">Transmembrane helix</keyword>
<dbReference type="AlphaFoldDB" id="A0A087U9T1"/>
<gene>
    <name evidence="4" type="ORF">X975_14730</name>
</gene>
<feature type="transmembrane region" description="Helical" evidence="3">
    <location>
        <begin position="42"/>
        <end position="62"/>
    </location>
</feature>
<feature type="transmembrane region" description="Helical" evidence="3">
    <location>
        <begin position="6"/>
        <end position="30"/>
    </location>
</feature>
<feature type="region of interest" description="Disordered" evidence="2">
    <location>
        <begin position="247"/>
        <end position="285"/>
    </location>
</feature>
<feature type="region of interest" description="Disordered" evidence="2">
    <location>
        <begin position="410"/>
        <end position="434"/>
    </location>
</feature>
<accession>A0A087U9T1</accession>
<keyword evidence="1" id="KW-0175">Coiled coil</keyword>
<dbReference type="OMA" id="IEEENCP"/>